<reference evidence="2" key="1">
    <citation type="submission" date="2022-11" db="UniProtKB">
        <authorList>
            <consortium name="WormBaseParasite"/>
        </authorList>
    </citation>
    <scope>IDENTIFICATION</scope>
</reference>
<sequence length="277" mass="31799">MNMDDLHRALPSTSDSEKVYTFKNPYPQHFSLPYPIIKYMIENPQSGEVWKKLIMTCKHFYSKKSIFPVGSLEIVCNIKGKADGEYFDSSLPFPKLWVYQSLQSEDSAADEVAPLIPKVSKFDLRILKIQNQRLTWNDYQKLTSSGTLEELCLEDIVIGDADGTIVAYDKLLQSLPHLEVIEMACFHGYLEFEPDTVKKMVDLLSGCKKLRRLKLDGLEENFDFASFANFLLKNEIVDICFIYYDPVSDAYKEMIHALIEEIGKNPALKVPEVIFLE</sequence>
<dbReference type="Proteomes" id="UP000887579">
    <property type="component" value="Unplaced"/>
</dbReference>
<name>A0AC34GV62_9BILA</name>
<evidence type="ECO:0000313" key="2">
    <source>
        <dbReference type="WBParaSite" id="ES5_v2.g871.t1"/>
    </source>
</evidence>
<organism evidence="1 2">
    <name type="scientific">Panagrolaimus sp. ES5</name>
    <dbReference type="NCBI Taxonomy" id="591445"/>
    <lineage>
        <taxon>Eukaryota</taxon>
        <taxon>Metazoa</taxon>
        <taxon>Ecdysozoa</taxon>
        <taxon>Nematoda</taxon>
        <taxon>Chromadorea</taxon>
        <taxon>Rhabditida</taxon>
        <taxon>Tylenchina</taxon>
        <taxon>Panagrolaimomorpha</taxon>
        <taxon>Panagrolaimoidea</taxon>
        <taxon>Panagrolaimidae</taxon>
        <taxon>Panagrolaimus</taxon>
    </lineage>
</organism>
<accession>A0AC34GV62</accession>
<proteinExistence type="predicted"/>
<evidence type="ECO:0000313" key="1">
    <source>
        <dbReference type="Proteomes" id="UP000887579"/>
    </source>
</evidence>
<dbReference type="WBParaSite" id="ES5_v2.g871.t1">
    <property type="protein sequence ID" value="ES5_v2.g871.t1"/>
    <property type="gene ID" value="ES5_v2.g871"/>
</dbReference>
<protein>
    <submittedName>
        <fullName evidence="2">Uncharacterized protein</fullName>
    </submittedName>
</protein>